<protein>
    <submittedName>
        <fullName evidence="1">Uncharacterized protein</fullName>
    </submittedName>
</protein>
<reference evidence="1" key="1">
    <citation type="submission" date="2018-03" db="EMBL/GenBank/DDBJ databases">
        <authorList>
            <person name="Guldener U."/>
        </authorList>
    </citation>
    <scope>NUCLEOTIDE SEQUENCE [LARGE SCALE GENOMIC DNA]</scope>
    <source>
        <strain evidence="1">ATCC34888</strain>
    </source>
</reference>
<evidence type="ECO:0000313" key="2">
    <source>
        <dbReference type="Proteomes" id="UP000325008"/>
    </source>
</evidence>
<name>A0A5C3FP94_PSEA2</name>
<organism evidence="1 2">
    <name type="scientific">Pseudozyma antarctica</name>
    <name type="common">Yeast</name>
    <name type="synonym">Candida antarctica</name>
    <dbReference type="NCBI Taxonomy" id="84753"/>
    <lineage>
        <taxon>Eukaryota</taxon>
        <taxon>Fungi</taxon>
        <taxon>Dikarya</taxon>
        <taxon>Basidiomycota</taxon>
        <taxon>Ustilaginomycotina</taxon>
        <taxon>Ustilaginomycetes</taxon>
        <taxon>Ustilaginales</taxon>
        <taxon>Ustilaginaceae</taxon>
        <taxon>Moesziomyces</taxon>
    </lineage>
</organism>
<accession>A0A5C3FP94</accession>
<dbReference type="EMBL" id="OOIQ01000006">
    <property type="protein sequence ID" value="SPO45307.1"/>
    <property type="molecule type" value="Genomic_DNA"/>
</dbReference>
<gene>
    <name evidence="1" type="ORF">PSANT_02993</name>
</gene>
<keyword evidence="2" id="KW-1185">Reference proteome</keyword>
<dbReference type="Proteomes" id="UP000325008">
    <property type="component" value="Unassembled WGS sequence"/>
</dbReference>
<sequence>MPSHRRPDTHSLADPLPLLLLWQGLLPLTLRHSSRWTHPFGHEWDLHRATQRGRRVQRAFSASHGRNGRNGRQAVKWPPLRVAEVQPIVLYGSESVGSRRAPMFASIPGIFARTRPVSSSTHTAVDRRLRPPTLPGSSKAVPDWCRATLSLVSLRIGTASWTPSER</sequence>
<comment type="caution">
    <text evidence="1">The sequence shown here is derived from an EMBL/GenBank/DDBJ whole genome shotgun (WGS) entry which is preliminary data.</text>
</comment>
<dbReference type="AlphaFoldDB" id="A0A5C3FP94"/>
<evidence type="ECO:0000313" key="1">
    <source>
        <dbReference type="EMBL" id="SPO45307.1"/>
    </source>
</evidence>
<proteinExistence type="predicted"/>